<dbReference type="Proteomes" id="UP000324639">
    <property type="component" value="Chromosome Bgt_-04"/>
</dbReference>
<sequence>MFRANILFRICLGIIFIATTLSLKSSAIPTEADIEPRQDQADVTAGTEAPVLEPAAPVDVAAAPAIEASAPVDAAAAPVDVAAAPAFEASAPIVDSQVAAVDNALDSEVEALSDDDDDDDDDDDKKSKDNKSKDQKSKDTGSCSVDSMNLPSDAAKVLPPPSNGLKLRIITVGRGTQNYSCTNENGKTEPIALGAKATLFDTSCTASKSPQQFAGFARSALDFDGSTDSAQFLDGTRPAVAAQHFFSARKTADFDFSNAASNKLGHFQVVLDKASPAPPGSQVGKNNVGDGAVPWLRAIGTDIGTGAKVEIYRLHTAGGNPSKTCDGKPENFEVQYAAEYWVFQ</sequence>
<feature type="signal peptide" evidence="2">
    <location>
        <begin position="1"/>
        <end position="22"/>
    </location>
</feature>
<feature type="compositionally biased region" description="Polar residues" evidence="1">
    <location>
        <begin position="140"/>
        <end position="150"/>
    </location>
</feature>
<name>A0A9X9LB24_BLUGR</name>
<gene>
    <name evidence="3" type="ORF">BGT96224V316_LOCUS2322</name>
</gene>
<evidence type="ECO:0000313" key="4">
    <source>
        <dbReference type="Proteomes" id="UP000324639"/>
    </source>
</evidence>
<dbReference type="AlphaFoldDB" id="A0A9X9LB24"/>
<keyword evidence="4" id="KW-1185">Reference proteome</keyword>
<proteinExistence type="predicted"/>
<keyword evidence="2" id="KW-0732">Signal</keyword>
<feature type="chain" id="PRO_5040966277" evidence="2">
    <location>
        <begin position="23"/>
        <end position="344"/>
    </location>
</feature>
<feature type="compositionally biased region" description="Acidic residues" evidence="1">
    <location>
        <begin position="110"/>
        <end position="123"/>
    </location>
</feature>
<organism evidence="3 4">
    <name type="scientific">Blumeria graminis f. sp. tritici</name>
    <dbReference type="NCBI Taxonomy" id="62690"/>
    <lineage>
        <taxon>Eukaryota</taxon>
        <taxon>Fungi</taxon>
        <taxon>Dikarya</taxon>
        <taxon>Ascomycota</taxon>
        <taxon>Pezizomycotina</taxon>
        <taxon>Leotiomycetes</taxon>
        <taxon>Erysiphales</taxon>
        <taxon>Erysiphaceae</taxon>
        <taxon>Blumeria</taxon>
    </lineage>
</organism>
<dbReference type="PANTHER" id="PTHR35567">
    <property type="entry name" value="MALATE DEHYDROGENASE (AFU_ORTHOLOGUE AFUA_2G13800)"/>
    <property type="match status" value="1"/>
</dbReference>
<evidence type="ECO:0000256" key="2">
    <source>
        <dbReference type="SAM" id="SignalP"/>
    </source>
</evidence>
<dbReference type="PANTHER" id="PTHR35567:SF1">
    <property type="entry name" value="CONSERVED FUNGAL PROTEIN (AFU_ORTHOLOGUE AFUA_1G14230)"/>
    <property type="match status" value="1"/>
</dbReference>
<feature type="compositionally biased region" description="Basic and acidic residues" evidence="1">
    <location>
        <begin position="124"/>
        <end position="139"/>
    </location>
</feature>
<protein>
    <submittedName>
        <fullName evidence="3">Bgt-2269</fullName>
    </submittedName>
</protein>
<accession>A0A9X9LB24</accession>
<dbReference type="EMBL" id="LR026987">
    <property type="protein sequence ID" value="VCU41075.1"/>
    <property type="molecule type" value="Genomic_DNA"/>
</dbReference>
<evidence type="ECO:0000313" key="3">
    <source>
        <dbReference type="EMBL" id="VCU41075.1"/>
    </source>
</evidence>
<evidence type="ECO:0000256" key="1">
    <source>
        <dbReference type="SAM" id="MobiDB-lite"/>
    </source>
</evidence>
<feature type="region of interest" description="Disordered" evidence="1">
    <location>
        <begin position="110"/>
        <end position="158"/>
    </location>
</feature>
<reference evidence="3 4" key="1">
    <citation type="submission" date="2018-08" db="EMBL/GenBank/DDBJ databases">
        <authorList>
            <person name="Muller C M."/>
        </authorList>
    </citation>
    <scope>NUCLEOTIDE SEQUENCE [LARGE SCALE GENOMIC DNA]</scope>
</reference>
<dbReference type="Pfam" id="PF11937">
    <property type="entry name" value="DUF3455"/>
    <property type="match status" value="1"/>
</dbReference>
<dbReference type="InterPro" id="IPR021851">
    <property type="entry name" value="DUF3455"/>
</dbReference>